<keyword evidence="3" id="KW-0378">Hydrolase</keyword>
<accession>A0A8T9SYL6</accession>
<feature type="domain" description="Prohead serine protease" evidence="4">
    <location>
        <begin position="22"/>
        <end position="153"/>
    </location>
</feature>
<dbReference type="GO" id="GO:0006508">
    <property type="term" value="P:proteolysis"/>
    <property type="evidence" value="ECO:0007669"/>
    <property type="project" value="UniProtKB-KW"/>
</dbReference>
<evidence type="ECO:0000256" key="2">
    <source>
        <dbReference type="ARBA" id="ARBA00022670"/>
    </source>
</evidence>
<protein>
    <submittedName>
        <fullName evidence="5">HK97 family phage prohead protease</fullName>
    </submittedName>
</protein>
<keyword evidence="1" id="KW-1188">Viral release from host cell</keyword>
<dbReference type="AlphaFoldDB" id="A0A8T9SYL6"/>
<dbReference type="Proteomes" id="UP000829925">
    <property type="component" value="Chromosome"/>
</dbReference>
<evidence type="ECO:0000313" key="5">
    <source>
        <dbReference type="EMBL" id="UOR07168.1"/>
    </source>
</evidence>
<dbReference type="EMBL" id="CP095053">
    <property type="protein sequence ID" value="UOR07168.1"/>
    <property type="molecule type" value="Genomic_DNA"/>
</dbReference>
<organism evidence="5 6">
    <name type="scientific">Hymenobacter aerilatus</name>
    <dbReference type="NCBI Taxonomy" id="2932251"/>
    <lineage>
        <taxon>Bacteria</taxon>
        <taxon>Pseudomonadati</taxon>
        <taxon>Bacteroidota</taxon>
        <taxon>Cytophagia</taxon>
        <taxon>Cytophagales</taxon>
        <taxon>Hymenobacteraceae</taxon>
        <taxon>Hymenobacter</taxon>
    </lineage>
</organism>
<dbReference type="GO" id="GO:0008233">
    <property type="term" value="F:peptidase activity"/>
    <property type="evidence" value="ECO:0007669"/>
    <property type="project" value="UniProtKB-KW"/>
</dbReference>
<reference evidence="5 6" key="1">
    <citation type="submission" date="2022-04" db="EMBL/GenBank/DDBJ databases">
        <title>Hymenobacter sp. isolated from the air.</title>
        <authorList>
            <person name="Won M."/>
            <person name="Lee C.-M."/>
            <person name="Woen H.-Y."/>
            <person name="Kwon S.-W."/>
        </authorList>
    </citation>
    <scope>NUCLEOTIDE SEQUENCE [LARGE SCALE GENOMIC DNA]</scope>
    <source>
        <strain evidence="6">5413 J-13</strain>
    </source>
</reference>
<dbReference type="KEGG" id="haei:MUN82_08735"/>
<evidence type="ECO:0000256" key="3">
    <source>
        <dbReference type="ARBA" id="ARBA00022801"/>
    </source>
</evidence>
<dbReference type="InterPro" id="IPR054613">
    <property type="entry name" value="Peptidase_S78_dom"/>
</dbReference>
<sequence length="244" mass="26400">MLTQGYSYAYAGPVLLKDIDGRKGIVQFYGAAFNNVDSDGDVTMPGAFTKTFAENGPTGANRIKHLRQHETRTIIGKPIELGQDTVGAVVSSQLALGSKDGDDALALYELDLFEHSFGYRIMKSHKDEAGIQYLTELAVSEFSAVTWGANRFTPLIGIKCDTKAGLDLTLARIQDREGKLVKALRHGTISDDLGYQLADELEAIQTAYKGLISLPSEPVKPAIATSESEEPSGEKALTSFLQLI</sequence>
<evidence type="ECO:0000259" key="4">
    <source>
        <dbReference type="Pfam" id="PF04586"/>
    </source>
</evidence>
<dbReference type="Pfam" id="PF04586">
    <property type="entry name" value="Peptidase_S78"/>
    <property type="match status" value="1"/>
</dbReference>
<keyword evidence="2 5" id="KW-0645">Protease</keyword>
<evidence type="ECO:0000313" key="6">
    <source>
        <dbReference type="Proteomes" id="UP000829925"/>
    </source>
</evidence>
<name>A0A8T9SYL6_9BACT</name>
<dbReference type="RefSeq" id="WP_245096715.1">
    <property type="nucleotide sequence ID" value="NZ_CP095053.1"/>
</dbReference>
<proteinExistence type="predicted"/>
<gene>
    <name evidence="5" type="ORF">MUN82_08735</name>
</gene>
<evidence type="ECO:0000256" key="1">
    <source>
        <dbReference type="ARBA" id="ARBA00022612"/>
    </source>
</evidence>
<keyword evidence="6" id="KW-1185">Reference proteome</keyword>